<dbReference type="EMBL" id="JAOYFB010000040">
    <property type="protein sequence ID" value="KAK4036859.1"/>
    <property type="molecule type" value="Genomic_DNA"/>
</dbReference>
<gene>
    <name evidence="2" type="ORF">OUZ56_028896</name>
</gene>
<feature type="region of interest" description="Disordered" evidence="1">
    <location>
        <begin position="22"/>
        <end position="61"/>
    </location>
</feature>
<comment type="caution">
    <text evidence="2">The sequence shown here is derived from an EMBL/GenBank/DDBJ whole genome shotgun (WGS) entry which is preliminary data.</text>
</comment>
<dbReference type="Proteomes" id="UP001234178">
    <property type="component" value="Unassembled WGS sequence"/>
</dbReference>
<reference evidence="2 3" key="1">
    <citation type="journal article" date="2023" name="Nucleic Acids Res.">
        <title>The hologenome of Daphnia magna reveals possible DNA methylation and microbiome-mediated evolution of the host genome.</title>
        <authorList>
            <person name="Chaturvedi A."/>
            <person name="Li X."/>
            <person name="Dhandapani V."/>
            <person name="Marshall H."/>
            <person name="Kissane S."/>
            <person name="Cuenca-Cambronero M."/>
            <person name="Asole G."/>
            <person name="Calvet F."/>
            <person name="Ruiz-Romero M."/>
            <person name="Marangio P."/>
            <person name="Guigo R."/>
            <person name="Rago D."/>
            <person name="Mirbahai L."/>
            <person name="Eastwood N."/>
            <person name="Colbourne J.K."/>
            <person name="Zhou J."/>
            <person name="Mallon E."/>
            <person name="Orsini L."/>
        </authorList>
    </citation>
    <scope>NUCLEOTIDE SEQUENCE [LARGE SCALE GENOMIC DNA]</scope>
    <source>
        <strain evidence="2">LRV0_1</strain>
    </source>
</reference>
<accession>A0ABR0B586</accession>
<protein>
    <submittedName>
        <fullName evidence="2">Uncharacterized protein</fullName>
    </submittedName>
</protein>
<evidence type="ECO:0000313" key="3">
    <source>
        <dbReference type="Proteomes" id="UP001234178"/>
    </source>
</evidence>
<organism evidence="2 3">
    <name type="scientific">Daphnia magna</name>
    <dbReference type="NCBI Taxonomy" id="35525"/>
    <lineage>
        <taxon>Eukaryota</taxon>
        <taxon>Metazoa</taxon>
        <taxon>Ecdysozoa</taxon>
        <taxon>Arthropoda</taxon>
        <taxon>Crustacea</taxon>
        <taxon>Branchiopoda</taxon>
        <taxon>Diplostraca</taxon>
        <taxon>Cladocera</taxon>
        <taxon>Anomopoda</taxon>
        <taxon>Daphniidae</taxon>
        <taxon>Daphnia</taxon>
    </lineage>
</organism>
<name>A0ABR0B586_9CRUS</name>
<feature type="compositionally biased region" description="Basic and acidic residues" evidence="1">
    <location>
        <begin position="52"/>
        <end position="61"/>
    </location>
</feature>
<evidence type="ECO:0000313" key="2">
    <source>
        <dbReference type="EMBL" id="KAK4036859.1"/>
    </source>
</evidence>
<evidence type="ECO:0000256" key="1">
    <source>
        <dbReference type="SAM" id="MobiDB-lite"/>
    </source>
</evidence>
<proteinExistence type="predicted"/>
<keyword evidence="3" id="KW-1185">Reference proteome</keyword>
<sequence length="61" mass="6836">MATIHDATSCAIHDRKLLLRVNTREENEGDTPDATGCNDGVNSPNPEEEEEKEGKWKLLKE</sequence>